<feature type="domain" description="Alpha/beta hydrolase fold-3" evidence="3">
    <location>
        <begin position="129"/>
        <end position="341"/>
    </location>
</feature>
<keyword evidence="1" id="KW-0378">Hydrolase</keyword>
<keyword evidence="5" id="KW-1185">Reference proteome</keyword>
<evidence type="ECO:0000313" key="5">
    <source>
        <dbReference type="Proteomes" id="UP001295740"/>
    </source>
</evidence>
<dbReference type="Proteomes" id="UP001295740">
    <property type="component" value="Unassembled WGS sequence"/>
</dbReference>
<feature type="transmembrane region" description="Helical" evidence="2">
    <location>
        <begin position="14"/>
        <end position="35"/>
    </location>
</feature>
<proteinExistence type="predicted"/>
<keyword evidence="2" id="KW-1133">Transmembrane helix</keyword>
<dbReference type="EMBL" id="CAUWAG010000010">
    <property type="protein sequence ID" value="CAJ2508316.1"/>
    <property type="molecule type" value="Genomic_DNA"/>
</dbReference>
<name>A0AAI8VNQ9_9PEZI</name>
<evidence type="ECO:0000259" key="3">
    <source>
        <dbReference type="Pfam" id="PF07859"/>
    </source>
</evidence>
<gene>
    <name evidence="4" type="ORF">KHLLAP_LOCUS8784</name>
</gene>
<evidence type="ECO:0000313" key="4">
    <source>
        <dbReference type="EMBL" id="CAJ2508316.1"/>
    </source>
</evidence>
<dbReference type="PANTHER" id="PTHR48081:SF17">
    <property type="entry name" value="ALPHA_BETA HYDROLASE FOLD-3 DOMAIN-CONTAINING PROTEIN"/>
    <property type="match status" value="1"/>
</dbReference>
<dbReference type="Gene3D" id="3.40.50.1820">
    <property type="entry name" value="alpha/beta hydrolase"/>
    <property type="match status" value="1"/>
</dbReference>
<dbReference type="InterPro" id="IPR029058">
    <property type="entry name" value="AB_hydrolase_fold"/>
</dbReference>
<evidence type="ECO:0000256" key="1">
    <source>
        <dbReference type="ARBA" id="ARBA00022801"/>
    </source>
</evidence>
<sequence>MSSQLLTFQPFKGVYILLLLLTPIPYLACLSLLYVSRPLRPLPGWPHKLCMRVAIIRVFTRGVATIKYQRAPLLTPGKAKERFALVEPPVNGFSGVLVSSTVKPAPVGVLWHPGIFQADRRDLTGKRVVLQFTGGAFVLGWDPEETGRDFADVMSRRFQATNTLYVQYRLARPGSCFPAALQDTLTAYSYVLDLGVAPEDIFLSGGSAGGNLVIALLRYLETQQAKFPLPRGVMLFSPWVKVSRDAGQEYDRSAASQVDVLYGPLLDWGVRAYMPTGDVSPEVGPFISPLNHPFRARTPIFIQTGTGEAFYPTIRSFAEEMTAVEGNCVRLHKSALAPHDILMSQKILGLEFQLEDALDDARNFFDQAKLERSGREVGG</sequence>
<keyword evidence="2" id="KW-0472">Membrane</keyword>
<dbReference type="SUPFAM" id="SSF53474">
    <property type="entry name" value="alpha/beta-Hydrolases"/>
    <property type="match status" value="1"/>
</dbReference>
<reference evidence="4" key="1">
    <citation type="submission" date="2023-10" db="EMBL/GenBank/DDBJ databases">
        <authorList>
            <person name="Hackl T."/>
        </authorList>
    </citation>
    <scope>NUCLEOTIDE SEQUENCE</scope>
</reference>
<dbReference type="Pfam" id="PF07859">
    <property type="entry name" value="Abhydrolase_3"/>
    <property type="match status" value="1"/>
</dbReference>
<organism evidence="4 5">
    <name type="scientific">Anthostomella pinea</name>
    <dbReference type="NCBI Taxonomy" id="933095"/>
    <lineage>
        <taxon>Eukaryota</taxon>
        <taxon>Fungi</taxon>
        <taxon>Dikarya</taxon>
        <taxon>Ascomycota</taxon>
        <taxon>Pezizomycotina</taxon>
        <taxon>Sordariomycetes</taxon>
        <taxon>Xylariomycetidae</taxon>
        <taxon>Xylariales</taxon>
        <taxon>Xylariaceae</taxon>
        <taxon>Anthostomella</taxon>
    </lineage>
</organism>
<dbReference type="PANTHER" id="PTHR48081">
    <property type="entry name" value="AB HYDROLASE SUPERFAMILY PROTEIN C4A8.06C"/>
    <property type="match status" value="1"/>
</dbReference>
<accession>A0AAI8VNQ9</accession>
<comment type="caution">
    <text evidence="4">The sequence shown here is derived from an EMBL/GenBank/DDBJ whole genome shotgun (WGS) entry which is preliminary data.</text>
</comment>
<dbReference type="GO" id="GO:0016787">
    <property type="term" value="F:hydrolase activity"/>
    <property type="evidence" value="ECO:0007669"/>
    <property type="project" value="UniProtKB-KW"/>
</dbReference>
<dbReference type="InterPro" id="IPR050300">
    <property type="entry name" value="GDXG_lipolytic_enzyme"/>
</dbReference>
<dbReference type="AlphaFoldDB" id="A0AAI8VNQ9"/>
<protein>
    <submittedName>
        <fullName evidence="4">Uu.00g095020.m01.CDS01</fullName>
    </submittedName>
</protein>
<evidence type="ECO:0000256" key="2">
    <source>
        <dbReference type="SAM" id="Phobius"/>
    </source>
</evidence>
<dbReference type="InterPro" id="IPR013094">
    <property type="entry name" value="AB_hydrolase_3"/>
</dbReference>
<keyword evidence="2" id="KW-0812">Transmembrane</keyword>